<evidence type="ECO:0000256" key="1">
    <source>
        <dbReference type="ARBA" id="ARBA00008668"/>
    </source>
</evidence>
<organism evidence="5 6">
    <name type="scientific">Nelumbo nucifera</name>
    <name type="common">Sacred lotus</name>
    <dbReference type="NCBI Taxonomy" id="4432"/>
    <lineage>
        <taxon>Eukaryota</taxon>
        <taxon>Viridiplantae</taxon>
        <taxon>Streptophyta</taxon>
        <taxon>Embryophyta</taxon>
        <taxon>Tracheophyta</taxon>
        <taxon>Spermatophyta</taxon>
        <taxon>Magnoliopsida</taxon>
        <taxon>Proteales</taxon>
        <taxon>Nelumbonaceae</taxon>
        <taxon>Nelumbo</taxon>
    </lineage>
</organism>
<evidence type="ECO:0000313" key="6">
    <source>
        <dbReference type="Proteomes" id="UP000607653"/>
    </source>
</evidence>
<keyword evidence="2" id="KW-0378">Hydrolase</keyword>
<proteinExistence type="inferred from homology"/>
<feature type="chain" id="PRO_5032920093" description="GDSL esterase/lipase At5g55050-like" evidence="4">
    <location>
        <begin position="21"/>
        <end position="210"/>
    </location>
</feature>
<keyword evidence="4" id="KW-0732">Signal</keyword>
<name>A0A822XNW9_NELNU</name>
<evidence type="ECO:0000256" key="3">
    <source>
        <dbReference type="ARBA" id="ARBA00022963"/>
    </source>
</evidence>
<accession>A0A822XNW9</accession>
<dbReference type="GO" id="GO:0016042">
    <property type="term" value="P:lipid catabolic process"/>
    <property type="evidence" value="ECO:0007669"/>
    <property type="project" value="UniProtKB-KW"/>
</dbReference>
<keyword evidence="3" id="KW-0443">Lipid metabolism</keyword>
<evidence type="ECO:0008006" key="7">
    <source>
        <dbReference type="Google" id="ProtNLM"/>
    </source>
</evidence>
<dbReference type="PANTHER" id="PTHR45648">
    <property type="entry name" value="GDSL LIPASE/ACYLHYDROLASE FAMILY PROTEIN (AFU_ORTHOLOGUE AFUA_4G14700)"/>
    <property type="match status" value="1"/>
</dbReference>
<dbReference type="InterPro" id="IPR051058">
    <property type="entry name" value="GDSL_Est/Lipase"/>
</dbReference>
<dbReference type="InterPro" id="IPR036514">
    <property type="entry name" value="SGNH_hydro_sf"/>
</dbReference>
<evidence type="ECO:0000256" key="2">
    <source>
        <dbReference type="ARBA" id="ARBA00022801"/>
    </source>
</evidence>
<feature type="signal peptide" evidence="4">
    <location>
        <begin position="1"/>
        <end position="20"/>
    </location>
</feature>
<dbReference type="Gene3D" id="3.40.50.1110">
    <property type="entry name" value="SGNH hydrolase"/>
    <property type="match status" value="2"/>
</dbReference>
<reference evidence="5 6" key="1">
    <citation type="journal article" date="2020" name="Mol. Biol. Evol.">
        <title>Distinct Expression and Methylation Patterns for Genes with Different Fates following a Single Whole-Genome Duplication in Flowering Plants.</title>
        <authorList>
            <person name="Shi T."/>
            <person name="Rahmani R.S."/>
            <person name="Gugger P.F."/>
            <person name="Wang M."/>
            <person name="Li H."/>
            <person name="Zhang Y."/>
            <person name="Li Z."/>
            <person name="Wang Q."/>
            <person name="Van de Peer Y."/>
            <person name="Marchal K."/>
            <person name="Chen J."/>
        </authorList>
    </citation>
    <scope>NUCLEOTIDE SEQUENCE [LARGE SCALE GENOMIC DNA]</scope>
    <source>
        <tissue evidence="5">Leaf</tissue>
    </source>
</reference>
<sequence length="210" mass="22898">MASWISLLYLFIFSFIYTETQLVPAIFMFGDSLVDVGNNNHLKLSLAKADFPHNGVDFPGKKPTGRFSNGRNAADFLAEKLGLQTSPPYLSLVSATNKSNAFLGGASFASGGAGILDGTDTLFRLYSLGARKLAVVGAGAIGCCPSQRNQNQTGECHEQANYWSLKYNQGFISLLQELKSELKDMNYSFFDTYTLLLNFIQKPAAYGTSK</sequence>
<comment type="caution">
    <text evidence="5">The sequence shown here is derived from an EMBL/GenBank/DDBJ whole genome shotgun (WGS) entry which is preliminary data.</text>
</comment>
<gene>
    <name evidence="5" type="ORF">HUJ06_021918</name>
</gene>
<evidence type="ECO:0000313" key="5">
    <source>
        <dbReference type="EMBL" id="DAD20455.1"/>
    </source>
</evidence>
<dbReference type="Proteomes" id="UP000607653">
    <property type="component" value="Unassembled WGS sequence"/>
</dbReference>
<dbReference type="PANTHER" id="PTHR45648:SF106">
    <property type="entry name" value="ANTHER-SPECIFIC PROLINE-RICH PROTEIN APG"/>
    <property type="match status" value="1"/>
</dbReference>
<dbReference type="EMBL" id="DUZY01000001">
    <property type="protein sequence ID" value="DAD20455.1"/>
    <property type="molecule type" value="Genomic_DNA"/>
</dbReference>
<dbReference type="Pfam" id="PF00657">
    <property type="entry name" value="Lipase_GDSL"/>
    <property type="match status" value="2"/>
</dbReference>
<evidence type="ECO:0000256" key="4">
    <source>
        <dbReference type="SAM" id="SignalP"/>
    </source>
</evidence>
<protein>
    <recommendedName>
        <fullName evidence="7">GDSL esterase/lipase At5g55050-like</fullName>
    </recommendedName>
</protein>
<keyword evidence="3" id="KW-0442">Lipid degradation</keyword>
<dbReference type="GO" id="GO:0016788">
    <property type="term" value="F:hydrolase activity, acting on ester bonds"/>
    <property type="evidence" value="ECO:0007669"/>
    <property type="project" value="InterPro"/>
</dbReference>
<keyword evidence="6" id="KW-1185">Reference proteome</keyword>
<dbReference type="AlphaFoldDB" id="A0A822XNW9"/>
<comment type="similarity">
    <text evidence="1">Belongs to the 'GDSL' lipolytic enzyme family.</text>
</comment>
<dbReference type="InterPro" id="IPR001087">
    <property type="entry name" value="GDSL"/>
</dbReference>